<accession>A0A1R3G3U0</accession>
<gene>
    <name evidence="2" type="ORF">COLO4_37019</name>
</gene>
<comment type="caution">
    <text evidence="2">The sequence shown here is derived from an EMBL/GenBank/DDBJ whole genome shotgun (WGS) entry which is preliminary data.</text>
</comment>
<name>A0A1R3G3U0_9ROSI</name>
<dbReference type="Proteomes" id="UP000187203">
    <property type="component" value="Unassembled WGS sequence"/>
</dbReference>
<dbReference type="EMBL" id="AWUE01023785">
    <property type="protein sequence ID" value="OMO52727.1"/>
    <property type="molecule type" value="Genomic_DNA"/>
</dbReference>
<feature type="region of interest" description="Disordered" evidence="1">
    <location>
        <begin position="1"/>
        <end position="34"/>
    </location>
</feature>
<reference evidence="3" key="1">
    <citation type="submission" date="2013-09" db="EMBL/GenBank/DDBJ databases">
        <title>Corchorus olitorius genome sequencing.</title>
        <authorList>
            <person name="Alam M."/>
            <person name="Haque M.S."/>
            <person name="Islam M.S."/>
            <person name="Emdad E.M."/>
            <person name="Islam M.M."/>
            <person name="Ahmed B."/>
            <person name="Halim A."/>
            <person name="Hossen Q.M.M."/>
            <person name="Hossain M.Z."/>
            <person name="Ahmed R."/>
            <person name="Khan M.M."/>
            <person name="Islam R."/>
            <person name="Rashid M.M."/>
            <person name="Khan S.A."/>
            <person name="Rahman M.S."/>
            <person name="Alam M."/>
            <person name="Yahiya A.S."/>
            <person name="Khan M.S."/>
            <person name="Azam M.S."/>
            <person name="Haque T."/>
            <person name="Lashkar M.Z.H."/>
            <person name="Akhand A.I."/>
            <person name="Morshed G."/>
            <person name="Roy S."/>
            <person name="Uddin K.S."/>
            <person name="Rabeya T."/>
            <person name="Hossain A.S."/>
            <person name="Chowdhury A."/>
            <person name="Snigdha A.R."/>
            <person name="Mortoza M.S."/>
            <person name="Matin S.A."/>
            <person name="Hoque S.M.E."/>
            <person name="Islam M.K."/>
            <person name="Roy D.K."/>
            <person name="Haider R."/>
            <person name="Moosa M.M."/>
            <person name="Elias S.M."/>
            <person name="Hasan A.M."/>
            <person name="Jahan S."/>
            <person name="Shafiuddin M."/>
            <person name="Mahmood N."/>
            <person name="Shommy N.S."/>
        </authorList>
    </citation>
    <scope>NUCLEOTIDE SEQUENCE [LARGE SCALE GENOMIC DNA]</scope>
    <source>
        <strain evidence="3">cv. O-4</strain>
    </source>
</reference>
<dbReference type="AlphaFoldDB" id="A0A1R3G3U0"/>
<feature type="compositionally biased region" description="Basic and acidic residues" evidence="1">
    <location>
        <begin position="25"/>
        <end position="34"/>
    </location>
</feature>
<evidence type="ECO:0000256" key="1">
    <source>
        <dbReference type="SAM" id="MobiDB-lite"/>
    </source>
</evidence>
<evidence type="ECO:0000313" key="3">
    <source>
        <dbReference type="Proteomes" id="UP000187203"/>
    </source>
</evidence>
<organism evidence="2 3">
    <name type="scientific">Corchorus olitorius</name>
    <dbReference type="NCBI Taxonomy" id="93759"/>
    <lineage>
        <taxon>Eukaryota</taxon>
        <taxon>Viridiplantae</taxon>
        <taxon>Streptophyta</taxon>
        <taxon>Embryophyta</taxon>
        <taxon>Tracheophyta</taxon>
        <taxon>Spermatophyta</taxon>
        <taxon>Magnoliopsida</taxon>
        <taxon>eudicotyledons</taxon>
        <taxon>Gunneridae</taxon>
        <taxon>Pentapetalae</taxon>
        <taxon>rosids</taxon>
        <taxon>malvids</taxon>
        <taxon>Malvales</taxon>
        <taxon>Malvaceae</taxon>
        <taxon>Grewioideae</taxon>
        <taxon>Apeibeae</taxon>
        <taxon>Corchorus</taxon>
    </lineage>
</organism>
<proteinExistence type="predicted"/>
<sequence length="34" mass="3865">MPWPPCQQLEESKTLKSKGSAKQAIADKRRPIQL</sequence>
<protein>
    <submittedName>
        <fullName evidence="2">Uncharacterized protein</fullName>
    </submittedName>
</protein>
<evidence type="ECO:0000313" key="2">
    <source>
        <dbReference type="EMBL" id="OMO52727.1"/>
    </source>
</evidence>
<keyword evidence="3" id="KW-1185">Reference proteome</keyword>